<feature type="domain" description="PAZ" evidence="2">
    <location>
        <begin position="237"/>
        <end position="357"/>
    </location>
</feature>
<dbReference type="STRING" id="665079.A7F377"/>
<dbReference type="InterPro" id="IPR032474">
    <property type="entry name" value="Argonaute_N"/>
</dbReference>
<protein>
    <recommendedName>
        <fullName evidence="6">Piwi domain-containing protein</fullName>
    </recommendedName>
</protein>
<gene>
    <name evidence="4" type="ORF">SS1G_11723</name>
</gene>
<dbReference type="InterPro" id="IPR012337">
    <property type="entry name" value="RNaseH-like_sf"/>
</dbReference>
<evidence type="ECO:0000256" key="1">
    <source>
        <dbReference type="RuleBase" id="RU361178"/>
    </source>
</evidence>
<dbReference type="Gene3D" id="3.40.50.2300">
    <property type="match status" value="1"/>
</dbReference>
<sequence length="828" mass="93847">MARSYNTQGKAISIRVNQFKILDAPRTDIYQYDVLIGKGDAKPGLVKKVWQSAAVQKELAKHGEMWLWDGNKIAWCSRPLARGEVRIAIDLDIENGKPGGDPDRMIYCHIKQTTIIRMASLRAYLNKQCDFDNTVLCAINFLDHMIRQWPSERYTVQKRSFFARGQNRSPLDITIEAMKGVYQSIRLCNHVTEGSAIRGLAVNVDVANGTFWTSQDVMQAARNLCSAKNRALNYDVFRKDLMPRQSNREGGRLEKSAEFLTLEKMKKLKFHLKHHGKEQDTKVYTIKKFTFSHDPKYANTGVNAKNYFFAQKDTGKQMSVYDYFKTKYNILLKFWWAPLIETERAGFFPMEVCTLIPNQKYQYKLDPSQTASMIKFAVTRPKVRIQSIGHGLGMLKWQEDPYLAHFGCKIDQNMTMCAPEVDKVAVGVQDARKAAGQQSKQTPQILFFIMPDRNSFLYERLKKNNECRFGMMSQMMNIAHVLKAQPQYCSNVCMKVNAKLGGTTCKVADVKPLKPFFPRPTMVIGADVSHASPGSPQSSMACLTMSMDSTACRYAAAVQTNGNRVEMISKDNINSMFIPLFKQWMAKVGKGSGPQHIYYFRDGVSEGQFEHVINQEIKDMKAALENAFGQLATTIRWTVTVCTKRHHLRFFPKDNDMASSDKNGNALPGTLVERDITHPFEYDFYLCSHSAIQGTARPVHYQVIMDEAQVPVNDFQRMVYQHCYQYMRSTTPVSLYPAVYYAHLASNRARAHEAQGYSSGPRGGEKFLEKQAAAAADRIAGRAPPESSQTGSSNLVENVPLLPLGTLNDQDKVYGNDLAKIRTGMWYI</sequence>
<dbReference type="Pfam" id="PF16486">
    <property type="entry name" value="ArgoN"/>
    <property type="match status" value="1"/>
</dbReference>
<dbReference type="OMA" id="CFAQQQH"/>
<dbReference type="Gene3D" id="2.170.260.10">
    <property type="entry name" value="paz domain"/>
    <property type="match status" value="1"/>
</dbReference>
<reference evidence="5" key="1">
    <citation type="journal article" date="2011" name="PLoS Genet.">
        <title>Genomic analysis of the necrotrophic fungal pathogens Sclerotinia sclerotiorum and Botrytis cinerea.</title>
        <authorList>
            <person name="Amselem J."/>
            <person name="Cuomo C.A."/>
            <person name="van Kan J.A."/>
            <person name="Viaud M."/>
            <person name="Benito E.P."/>
            <person name="Couloux A."/>
            <person name="Coutinho P.M."/>
            <person name="de Vries R.P."/>
            <person name="Dyer P.S."/>
            <person name="Fillinger S."/>
            <person name="Fournier E."/>
            <person name="Gout L."/>
            <person name="Hahn M."/>
            <person name="Kohn L."/>
            <person name="Lapalu N."/>
            <person name="Plummer K.M."/>
            <person name="Pradier J.M."/>
            <person name="Quevillon E."/>
            <person name="Sharon A."/>
            <person name="Simon A."/>
            <person name="ten Have A."/>
            <person name="Tudzynski B."/>
            <person name="Tudzynski P."/>
            <person name="Wincker P."/>
            <person name="Andrew M."/>
            <person name="Anthouard V."/>
            <person name="Beever R.E."/>
            <person name="Beffa R."/>
            <person name="Benoit I."/>
            <person name="Bouzid O."/>
            <person name="Brault B."/>
            <person name="Chen Z."/>
            <person name="Choquer M."/>
            <person name="Collemare J."/>
            <person name="Cotton P."/>
            <person name="Danchin E.G."/>
            <person name="Da Silva C."/>
            <person name="Gautier A."/>
            <person name="Giraud C."/>
            <person name="Giraud T."/>
            <person name="Gonzalez C."/>
            <person name="Grossetete S."/>
            <person name="Guldener U."/>
            <person name="Henrissat B."/>
            <person name="Howlett B.J."/>
            <person name="Kodira C."/>
            <person name="Kretschmer M."/>
            <person name="Lappartient A."/>
            <person name="Leroch M."/>
            <person name="Levis C."/>
            <person name="Mauceli E."/>
            <person name="Neuveglise C."/>
            <person name="Oeser B."/>
            <person name="Pearson M."/>
            <person name="Poulain J."/>
            <person name="Poussereau N."/>
            <person name="Quesneville H."/>
            <person name="Rascle C."/>
            <person name="Schumacher J."/>
            <person name="Segurens B."/>
            <person name="Sexton A."/>
            <person name="Silva E."/>
            <person name="Sirven C."/>
            <person name="Soanes D.M."/>
            <person name="Talbot N.J."/>
            <person name="Templeton M."/>
            <person name="Yandava C."/>
            <person name="Yarden O."/>
            <person name="Zeng Q."/>
            <person name="Rollins J.A."/>
            <person name="Lebrun M.H."/>
            <person name="Dickman M."/>
        </authorList>
    </citation>
    <scope>NUCLEOTIDE SEQUENCE [LARGE SCALE GENOMIC DNA]</scope>
    <source>
        <strain evidence="5">ATCC 18683 / 1980 / Ss-1</strain>
    </source>
</reference>
<dbReference type="SMART" id="SM00949">
    <property type="entry name" value="PAZ"/>
    <property type="match status" value="1"/>
</dbReference>
<dbReference type="GO" id="GO:0031047">
    <property type="term" value="P:regulatory ncRNA-mediated gene silencing"/>
    <property type="evidence" value="ECO:0000318"/>
    <property type="project" value="GO_Central"/>
</dbReference>
<dbReference type="KEGG" id="ssl:SS1G_11723"/>
<name>A7F377_SCLS1</name>
<dbReference type="GO" id="GO:0005737">
    <property type="term" value="C:cytoplasm"/>
    <property type="evidence" value="ECO:0000318"/>
    <property type="project" value="GO_Central"/>
</dbReference>
<dbReference type="GeneID" id="5482967"/>
<dbReference type="Pfam" id="PF08699">
    <property type="entry name" value="ArgoL1"/>
    <property type="match status" value="1"/>
</dbReference>
<dbReference type="SMART" id="SM01163">
    <property type="entry name" value="DUF1785"/>
    <property type="match status" value="1"/>
</dbReference>
<dbReference type="SUPFAM" id="SSF101690">
    <property type="entry name" value="PAZ domain"/>
    <property type="match status" value="1"/>
</dbReference>
<accession>A7F377</accession>
<dbReference type="InterPro" id="IPR003165">
    <property type="entry name" value="Piwi"/>
</dbReference>
<dbReference type="InterPro" id="IPR036085">
    <property type="entry name" value="PAZ_dom_sf"/>
</dbReference>
<dbReference type="SUPFAM" id="SSF53098">
    <property type="entry name" value="Ribonuclease H-like"/>
    <property type="match status" value="1"/>
</dbReference>
<dbReference type="PROSITE" id="PS50821">
    <property type="entry name" value="PAZ"/>
    <property type="match status" value="1"/>
</dbReference>
<keyword evidence="5" id="KW-1185">Reference proteome</keyword>
<proteinExistence type="inferred from homology"/>
<evidence type="ECO:0000313" key="5">
    <source>
        <dbReference type="Proteomes" id="UP000001312"/>
    </source>
</evidence>
<feature type="domain" description="Piwi" evidence="3">
    <location>
        <begin position="445"/>
        <end position="754"/>
    </location>
</feature>
<dbReference type="SMART" id="SM00950">
    <property type="entry name" value="Piwi"/>
    <property type="match status" value="1"/>
</dbReference>
<dbReference type="InterPro" id="IPR003100">
    <property type="entry name" value="PAZ_dom"/>
</dbReference>
<dbReference type="GO" id="GO:0005634">
    <property type="term" value="C:nucleus"/>
    <property type="evidence" value="ECO:0000318"/>
    <property type="project" value="GO_Central"/>
</dbReference>
<dbReference type="RefSeq" id="XP_001586694.1">
    <property type="nucleotide sequence ID" value="XM_001586644.1"/>
</dbReference>
<evidence type="ECO:0000259" key="3">
    <source>
        <dbReference type="PROSITE" id="PS50822"/>
    </source>
</evidence>
<dbReference type="CDD" id="cd02846">
    <property type="entry name" value="PAZ_argonaute_like"/>
    <property type="match status" value="1"/>
</dbReference>
<dbReference type="Pfam" id="PF02171">
    <property type="entry name" value="Piwi"/>
    <property type="match status" value="1"/>
</dbReference>
<dbReference type="GO" id="GO:0003727">
    <property type="term" value="F:single-stranded RNA binding"/>
    <property type="evidence" value="ECO:0000318"/>
    <property type="project" value="GO_Central"/>
</dbReference>
<dbReference type="GO" id="GO:0004521">
    <property type="term" value="F:RNA endonuclease activity"/>
    <property type="evidence" value="ECO:0000318"/>
    <property type="project" value="GO_Central"/>
</dbReference>
<organism evidence="4 5">
    <name type="scientific">Sclerotinia sclerotiorum (strain ATCC 18683 / 1980 / Ss-1)</name>
    <name type="common">White mold</name>
    <name type="synonym">Whetzelinia sclerotiorum</name>
    <dbReference type="NCBI Taxonomy" id="665079"/>
    <lineage>
        <taxon>Eukaryota</taxon>
        <taxon>Fungi</taxon>
        <taxon>Dikarya</taxon>
        <taxon>Ascomycota</taxon>
        <taxon>Pezizomycotina</taxon>
        <taxon>Leotiomycetes</taxon>
        <taxon>Helotiales</taxon>
        <taxon>Sclerotiniaceae</taxon>
        <taxon>Sclerotinia</taxon>
    </lineage>
</organism>
<dbReference type="Proteomes" id="UP000001312">
    <property type="component" value="Unassembled WGS sequence"/>
</dbReference>
<evidence type="ECO:0008006" key="6">
    <source>
        <dbReference type="Google" id="ProtNLM"/>
    </source>
</evidence>
<evidence type="ECO:0000313" key="4">
    <source>
        <dbReference type="EMBL" id="EDN97198.1"/>
    </source>
</evidence>
<dbReference type="PROSITE" id="PS50822">
    <property type="entry name" value="PIWI"/>
    <property type="match status" value="1"/>
</dbReference>
<dbReference type="InParanoid" id="A7F377"/>
<dbReference type="EMBL" id="CH476640">
    <property type="protein sequence ID" value="EDN97198.1"/>
    <property type="molecule type" value="Genomic_DNA"/>
</dbReference>
<dbReference type="AlphaFoldDB" id="A7F377"/>
<dbReference type="InterPro" id="IPR036397">
    <property type="entry name" value="RNaseH_sf"/>
</dbReference>
<evidence type="ECO:0000259" key="2">
    <source>
        <dbReference type="PROSITE" id="PS50821"/>
    </source>
</evidence>
<dbReference type="Gene3D" id="3.30.420.10">
    <property type="entry name" value="Ribonuclease H-like superfamily/Ribonuclease H"/>
    <property type="match status" value="1"/>
</dbReference>
<comment type="similarity">
    <text evidence="1">Belongs to the argonaute family.</text>
</comment>
<dbReference type="Pfam" id="PF02170">
    <property type="entry name" value="PAZ"/>
    <property type="match status" value="1"/>
</dbReference>
<dbReference type="PANTHER" id="PTHR22891">
    <property type="entry name" value="EUKARYOTIC TRANSLATION INITIATION FACTOR 2C"/>
    <property type="match status" value="1"/>
</dbReference>
<dbReference type="InterPro" id="IPR014811">
    <property type="entry name" value="ArgoL1"/>
</dbReference>